<organism evidence="2 3">
    <name type="scientific">Apatococcus lobatus</name>
    <dbReference type="NCBI Taxonomy" id="904363"/>
    <lineage>
        <taxon>Eukaryota</taxon>
        <taxon>Viridiplantae</taxon>
        <taxon>Chlorophyta</taxon>
        <taxon>core chlorophytes</taxon>
        <taxon>Trebouxiophyceae</taxon>
        <taxon>Chlorellales</taxon>
        <taxon>Chlorellaceae</taxon>
        <taxon>Apatococcus</taxon>
    </lineage>
</organism>
<dbReference type="EMBL" id="JALJOS010000003">
    <property type="protein sequence ID" value="KAK9841323.1"/>
    <property type="molecule type" value="Genomic_DNA"/>
</dbReference>
<protein>
    <submittedName>
        <fullName evidence="2">Uncharacterized protein</fullName>
    </submittedName>
</protein>
<evidence type="ECO:0000256" key="1">
    <source>
        <dbReference type="SAM" id="MobiDB-lite"/>
    </source>
</evidence>
<evidence type="ECO:0000313" key="3">
    <source>
        <dbReference type="Proteomes" id="UP001438707"/>
    </source>
</evidence>
<dbReference type="AlphaFoldDB" id="A0AAW1S777"/>
<evidence type="ECO:0000313" key="2">
    <source>
        <dbReference type="EMBL" id="KAK9841323.1"/>
    </source>
</evidence>
<keyword evidence="3" id="KW-1185">Reference proteome</keyword>
<sequence length="108" mass="11735">MTEPKPDPSIRRGSSKVIVSFTAVKQCIAVALYEEPLTSQWHKGQILPELSGPHCVPYMPCMLTWLLQDCSDQWQGPLPHNKARKGHGLGAAPSGLSQLPFSSPAGSR</sequence>
<accession>A0AAW1S777</accession>
<proteinExistence type="predicted"/>
<feature type="region of interest" description="Disordered" evidence="1">
    <location>
        <begin position="76"/>
        <end position="108"/>
    </location>
</feature>
<feature type="compositionally biased region" description="Polar residues" evidence="1">
    <location>
        <begin position="95"/>
        <end position="108"/>
    </location>
</feature>
<gene>
    <name evidence="2" type="ORF">WJX74_003916</name>
</gene>
<reference evidence="2 3" key="1">
    <citation type="journal article" date="2024" name="Nat. Commun.">
        <title>Phylogenomics reveals the evolutionary origins of lichenization in chlorophyte algae.</title>
        <authorList>
            <person name="Puginier C."/>
            <person name="Libourel C."/>
            <person name="Otte J."/>
            <person name="Skaloud P."/>
            <person name="Haon M."/>
            <person name="Grisel S."/>
            <person name="Petersen M."/>
            <person name="Berrin J.G."/>
            <person name="Delaux P.M."/>
            <person name="Dal Grande F."/>
            <person name="Keller J."/>
        </authorList>
    </citation>
    <scope>NUCLEOTIDE SEQUENCE [LARGE SCALE GENOMIC DNA]</scope>
    <source>
        <strain evidence="2 3">SAG 2145</strain>
    </source>
</reference>
<comment type="caution">
    <text evidence="2">The sequence shown here is derived from an EMBL/GenBank/DDBJ whole genome shotgun (WGS) entry which is preliminary data.</text>
</comment>
<dbReference type="Proteomes" id="UP001438707">
    <property type="component" value="Unassembled WGS sequence"/>
</dbReference>
<name>A0AAW1S777_9CHLO</name>